<keyword evidence="2" id="KW-0813">Transport</keyword>
<keyword evidence="7" id="KW-0243">Dynein</keyword>
<keyword evidence="5" id="KW-0547">Nucleotide-binding</keyword>
<name>A0AAE0N665_9PEZI</name>
<reference evidence="11" key="2">
    <citation type="submission" date="2023-06" db="EMBL/GenBank/DDBJ databases">
        <authorList>
            <consortium name="Lawrence Berkeley National Laboratory"/>
            <person name="Haridas S."/>
            <person name="Hensen N."/>
            <person name="Bonometti L."/>
            <person name="Westerberg I."/>
            <person name="Brannstrom I.O."/>
            <person name="Guillou S."/>
            <person name="Cros-Aarteil S."/>
            <person name="Calhoun S."/>
            <person name="Kuo A."/>
            <person name="Mondo S."/>
            <person name="Pangilinan J."/>
            <person name="Riley R."/>
            <person name="LaButti K."/>
            <person name="Andreopoulos B."/>
            <person name="Lipzen A."/>
            <person name="Chen C."/>
            <person name="Yanf M."/>
            <person name="Daum C."/>
            <person name="Ng V."/>
            <person name="Clum A."/>
            <person name="Steindorff A."/>
            <person name="Ohm R."/>
            <person name="Martin F."/>
            <person name="Silar P."/>
            <person name="Natvig D."/>
            <person name="Lalanne C."/>
            <person name="Gautier V."/>
            <person name="Ament-velasquez S.L."/>
            <person name="Kruys A."/>
            <person name="Hutchinson M.I."/>
            <person name="Powell A.J."/>
            <person name="Barry K."/>
            <person name="Miller A.N."/>
            <person name="Grigoriev I.V."/>
            <person name="Debuchy R."/>
            <person name="Gladieux P."/>
            <person name="Thoren M.H."/>
            <person name="Johannesson H."/>
        </authorList>
    </citation>
    <scope>NUCLEOTIDE SEQUENCE</scope>
    <source>
        <strain evidence="11">CBS 232.78</strain>
    </source>
</reference>
<feature type="region of interest" description="Disordered" evidence="10">
    <location>
        <begin position="369"/>
        <end position="394"/>
    </location>
</feature>
<feature type="compositionally biased region" description="Polar residues" evidence="10">
    <location>
        <begin position="511"/>
        <end position="522"/>
    </location>
</feature>
<evidence type="ECO:0000256" key="8">
    <source>
        <dbReference type="ARBA" id="ARBA00023175"/>
    </source>
</evidence>
<keyword evidence="8" id="KW-0505">Motor protein</keyword>
<dbReference type="GO" id="GO:0005524">
    <property type="term" value="F:ATP binding"/>
    <property type="evidence" value="ECO:0007669"/>
    <property type="project" value="UniProtKB-KW"/>
</dbReference>
<dbReference type="GO" id="GO:0005868">
    <property type="term" value="C:cytoplasmic dynein complex"/>
    <property type="evidence" value="ECO:0007669"/>
    <property type="project" value="InterPro"/>
</dbReference>
<dbReference type="PANTHER" id="PTHR12688:SF0">
    <property type="entry name" value="DYNEIN LIGHT INTERMEDIATE CHAIN"/>
    <property type="match status" value="1"/>
</dbReference>
<comment type="caution">
    <text evidence="11">The sequence shown here is derived from an EMBL/GenBank/DDBJ whole genome shotgun (WGS) entry which is preliminary data.</text>
</comment>
<dbReference type="GO" id="GO:0000226">
    <property type="term" value="P:microtubule cytoskeleton organization"/>
    <property type="evidence" value="ECO:0007669"/>
    <property type="project" value="TreeGrafter"/>
</dbReference>
<dbReference type="GO" id="GO:0005874">
    <property type="term" value="C:microtubule"/>
    <property type="evidence" value="ECO:0007669"/>
    <property type="project" value="UniProtKB-KW"/>
</dbReference>
<gene>
    <name evidence="11" type="ORF">B0H63DRAFT_289293</name>
</gene>
<dbReference type="GO" id="GO:0045504">
    <property type="term" value="F:dynein heavy chain binding"/>
    <property type="evidence" value="ECO:0007669"/>
    <property type="project" value="TreeGrafter"/>
</dbReference>
<evidence type="ECO:0000256" key="6">
    <source>
        <dbReference type="ARBA" id="ARBA00022840"/>
    </source>
</evidence>
<dbReference type="PANTHER" id="PTHR12688">
    <property type="entry name" value="DYNEIN LIGHT INTERMEDIATE CHAIN"/>
    <property type="match status" value="1"/>
</dbReference>
<dbReference type="EMBL" id="JAULSW010000008">
    <property type="protein sequence ID" value="KAK3372161.1"/>
    <property type="molecule type" value="Genomic_DNA"/>
</dbReference>
<accession>A0AAE0N665</accession>
<keyword evidence="3" id="KW-0963">Cytoplasm</keyword>
<feature type="region of interest" description="Disordered" evidence="10">
    <location>
        <begin position="508"/>
        <end position="536"/>
    </location>
</feature>
<evidence type="ECO:0000256" key="2">
    <source>
        <dbReference type="ARBA" id="ARBA00022448"/>
    </source>
</evidence>
<evidence type="ECO:0000256" key="3">
    <source>
        <dbReference type="ARBA" id="ARBA00022490"/>
    </source>
</evidence>
<evidence type="ECO:0000313" key="12">
    <source>
        <dbReference type="Proteomes" id="UP001285441"/>
    </source>
</evidence>
<keyword evidence="6" id="KW-0067">ATP-binding</keyword>
<proteinExistence type="predicted"/>
<dbReference type="Pfam" id="PF05783">
    <property type="entry name" value="DLIC"/>
    <property type="match status" value="1"/>
</dbReference>
<dbReference type="GO" id="GO:0035974">
    <property type="term" value="C:meiotic spindle pole body"/>
    <property type="evidence" value="ECO:0007669"/>
    <property type="project" value="TreeGrafter"/>
</dbReference>
<comment type="subcellular location">
    <subcellularLocation>
        <location evidence="1">Cytoplasm</location>
        <location evidence="1">Cytoskeleton</location>
    </subcellularLocation>
</comment>
<evidence type="ECO:0000313" key="11">
    <source>
        <dbReference type="EMBL" id="KAK3372161.1"/>
    </source>
</evidence>
<protein>
    <submittedName>
        <fullName evidence="11">Dynein light intermediate chain-domain-containing protein</fullName>
    </submittedName>
</protein>
<evidence type="ECO:0000256" key="1">
    <source>
        <dbReference type="ARBA" id="ARBA00004245"/>
    </source>
</evidence>
<evidence type="ECO:0000256" key="4">
    <source>
        <dbReference type="ARBA" id="ARBA00022701"/>
    </source>
</evidence>
<evidence type="ECO:0000256" key="9">
    <source>
        <dbReference type="ARBA" id="ARBA00023212"/>
    </source>
</evidence>
<evidence type="ECO:0000256" key="10">
    <source>
        <dbReference type="SAM" id="MobiDB-lite"/>
    </source>
</evidence>
<evidence type="ECO:0000256" key="7">
    <source>
        <dbReference type="ARBA" id="ARBA00023017"/>
    </source>
</evidence>
<sequence length="554" mass="61492">MTMTATAAAPNRFSTYTNASVGSDAKRDRLENGVDKKDLWSSMLDSVASGKRLPEKNILVLGGTVDSQREFFESLSNTELRRTLDRHPSKIPPVANSFALGYTYYDVLDADQEDILARISLYTLTNPSPTFASLLKPLLTPQSIPNILIIVLLDWSQPWKWMRQLREWILLLRTVIQSLDDDCRAAMEEVMISWRDRGRGGGTNLDGTTAVPATSDGDIALPIGPGEWEDGLGLPLSLVCQNAEKMEYLEKTQGWKEEEFDVVLQFMRTVLLRHGASLIYTTPSSPSQLPSLVHSSLGIHSLLKKHPLKHNVIDRDKIVVPPNWDSWGKIRVLREGFDVELVSEGWAVDLAQPFPRPQSQALVTNGDAGTVAVDGDQQNGDHHQHEDEGEPEGSTVALYESAVQDPTMDALQIAGRTTHSTTLEIETLETQAFLSQQAKLLDNYRQRNDESSRDDLKSKPSRKVEEDEGAGYGNRPQDAKVLEHIGPVQFNMGGIQVDADDMVQRLKDRQTYGSSPEPNSPSVEGGIEENQPMDTENLQAFFTGLMNRRGGSTN</sequence>
<keyword evidence="9" id="KW-0206">Cytoskeleton</keyword>
<feature type="compositionally biased region" description="Basic and acidic residues" evidence="10">
    <location>
        <begin position="444"/>
        <end position="465"/>
    </location>
</feature>
<keyword evidence="12" id="KW-1185">Reference proteome</keyword>
<evidence type="ECO:0000256" key="5">
    <source>
        <dbReference type="ARBA" id="ARBA00022741"/>
    </source>
</evidence>
<organism evidence="11 12">
    <name type="scientific">Podospora didyma</name>
    <dbReference type="NCBI Taxonomy" id="330526"/>
    <lineage>
        <taxon>Eukaryota</taxon>
        <taxon>Fungi</taxon>
        <taxon>Dikarya</taxon>
        <taxon>Ascomycota</taxon>
        <taxon>Pezizomycotina</taxon>
        <taxon>Sordariomycetes</taxon>
        <taxon>Sordariomycetidae</taxon>
        <taxon>Sordariales</taxon>
        <taxon>Podosporaceae</taxon>
        <taxon>Podospora</taxon>
    </lineage>
</organism>
<dbReference type="AlphaFoldDB" id="A0AAE0N665"/>
<dbReference type="GO" id="GO:0007018">
    <property type="term" value="P:microtubule-based movement"/>
    <property type="evidence" value="ECO:0007669"/>
    <property type="project" value="InterPro"/>
</dbReference>
<dbReference type="InterPro" id="IPR022780">
    <property type="entry name" value="Dynein_light_int_chain"/>
</dbReference>
<reference evidence="11" key="1">
    <citation type="journal article" date="2023" name="Mol. Phylogenet. Evol.">
        <title>Genome-scale phylogeny and comparative genomics of the fungal order Sordariales.</title>
        <authorList>
            <person name="Hensen N."/>
            <person name="Bonometti L."/>
            <person name="Westerberg I."/>
            <person name="Brannstrom I.O."/>
            <person name="Guillou S."/>
            <person name="Cros-Aarteil S."/>
            <person name="Calhoun S."/>
            <person name="Haridas S."/>
            <person name="Kuo A."/>
            <person name="Mondo S."/>
            <person name="Pangilinan J."/>
            <person name="Riley R."/>
            <person name="LaButti K."/>
            <person name="Andreopoulos B."/>
            <person name="Lipzen A."/>
            <person name="Chen C."/>
            <person name="Yan M."/>
            <person name="Daum C."/>
            <person name="Ng V."/>
            <person name="Clum A."/>
            <person name="Steindorff A."/>
            <person name="Ohm R.A."/>
            <person name="Martin F."/>
            <person name="Silar P."/>
            <person name="Natvig D.O."/>
            <person name="Lalanne C."/>
            <person name="Gautier V."/>
            <person name="Ament-Velasquez S.L."/>
            <person name="Kruys A."/>
            <person name="Hutchinson M.I."/>
            <person name="Powell A.J."/>
            <person name="Barry K."/>
            <person name="Miller A.N."/>
            <person name="Grigoriev I.V."/>
            <person name="Debuchy R."/>
            <person name="Gladieux P."/>
            <person name="Hiltunen Thoren M."/>
            <person name="Johannesson H."/>
        </authorList>
    </citation>
    <scope>NUCLEOTIDE SEQUENCE</scope>
    <source>
        <strain evidence="11">CBS 232.78</strain>
    </source>
</reference>
<feature type="region of interest" description="Disordered" evidence="10">
    <location>
        <begin position="444"/>
        <end position="478"/>
    </location>
</feature>
<keyword evidence="4" id="KW-0493">Microtubule</keyword>
<dbReference type="Proteomes" id="UP001285441">
    <property type="component" value="Unassembled WGS sequence"/>
</dbReference>
<dbReference type="InterPro" id="IPR008467">
    <property type="entry name" value="Dynein1_light_intermed_chain"/>
</dbReference>